<accession>A0A3N2RPD2</accession>
<comment type="caution">
    <text evidence="2">The sequence shown here is derived from an EMBL/GenBank/DDBJ whole genome shotgun (WGS) entry which is preliminary data.</text>
</comment>
<sequence length="260" mass="27716">MNPDLASADAADPRTTLEAWRARGDDRCDRAGFARIDALERRAAAQDGELRRVLDARVRELIGAYAGALQRRQAQARDAAAREAGAQAKAADAADAADMADMADAATAAAPPAKRGARKGAKRKSRASAEAAAPAPTLVELTQRLQATAATREAGDGDAPRAAFPQLAALDEFRMRFSRLRMDRQLRESLEPSSADAGPLNSGRLVHRALSAMQALAPEYLQQFMAYVDALAWMERLGAGVGEAEEPAAAGAKRGRKRRE</sequence>
<feature type="compositionally biased region" description="Basic residues" evidence="1">
    <location>
        <begin position="115"/>
        <end position="126"/>
    </location>
</feature>
<dbReference type="Pfam" id="PF11445">
    <property type="entry name" value="DUF2894"/>
    <property type="match status" value="1"/>
</dbReference>
<gene>
    <name evidence="2" type="ORF">D9T17_00375</name>
</gene>
<dbReference type="Proteomes" id="UP000275910">
    <property type="component" value="Unassembled WGS sequence"/>
</dbReference>
<dbReference type="InterPro" id="IPR021549">
    <property type="entry name" value="DUF2894"/>
</dbReference>
<proteinExistence type="predicted"/>
<evidence type="ECO:0000313" key="3">
    <source>
        <dbReference type="Proteomes" id="UP000275910"/>
    </source>
</evidence>
<dbReference type="RefSeq" id="WP_123645547.1">
    <property type="nucleotide sequence ID" value="NZ_RCTY01000001.1"/>
</dbReference>
<feature type="compositionally biased region" description="Low complexity" evidence="1">
    <location>
        <begin position="128"/>
        <end position="138"/>
    </location>
</feature>
<organism evidence="2 3">
    <name type="scientific">Lysobacter enzymogenes</name>
    <dbReference type="NCBI Taxonomy" id="69"/>
    <lineage>
        <taxon>Bacteria</taxon>
        <taxon>Pseudomonadati</taxon>
        <taxon>Pseudomonadota</taxon>
        <taxon>Gammaproteobacteria</taxon>
        <taxon>Lysobacterales</taxon>
        <taxon>Lysobacteraceae</taxon>
        <taxon>Lysobacter</taxon>
    </lineage>
</organism>
<evidence type="ECO:0000313" key="2">
    <source>
        <dbReference type="EMBL" id="ROU09325.1"/>
    </source>
</evidence>
<reference evidence="2 3" key="1">
    <citation type="submission" date="2018-10" db="EMBL/GenBank/DDBJ databases">
        <title>The genome of Lysobacter enzymogenes OH11.</title>
        <authorList>
            <person name="Liu F."/>
            <person name="Zhao Y."/>
            <person name="Qian G."/>
            <person name="Chen Y."/>
            <person name="Xu H."/>
        </authorList>
    </citation>
    <scope>NUCLEOTIDE SEQUENCE [LARGE SCALE GENOMIC DNA]</scope>
    <source>
        <strain evidence="2 3">OH11</strain>
    </source>
</reference>
<evidence type="ECO:0000256" key="1">
    <source>
        <dbReference type="SAM" id="MobiDB-lite"/>
    </source>
</evidence>
<dbReference type="EMBL" id="RCTY01000001">
    <property type="protein sequence ID" value="ROU09325.1"/>
    <property type="molecule type" value="Genomic_DNA"/>
</dbReference>
<protein>
    <submittedName>
        <fullName evidence="2">DUF2894 domain-containing protein</fullName>
    </submittedName>
</protein>
<name>A0A3N2RPD2_LYSEN</name>
<feature type="region of interest" description="Disordered" evidence="1">
    <location>
        <begin position="107"/>
        <end position="138"/>
    </location>
</feature>
<dbReference type="AlphaFoldDB" id="A0A3N2RPD2"/>